<dbReference type="EMBL" id="BARW01001845">
    <property type="protein sequence ID" value="GAI64524.1"/>
    <property type="molecule type" value="Genomic_DNA"/>
</dbReference>
<organism evidence="1">
    <name type="scientific">marine sediment metagenome</name>
    <dbReference type="NCBI Taxonomy" id="412755"/>
    <lineage>
        <taxon>unclassified sequences</taxon>
        <taxon>metagenomes</taxon>
        <taxon>ecological metagenomes</taxon>
    </lineage>
</organism>
<evidence type="ECO:0000313" key="1">
    <source>
        <dbReference type="EMBL" id="GAI64524.1"/>
    </source>
</evidence>
<gene>
    <name evidence="1" type="ORF">S12H4_05535</name>
</gene>
<accession>X1S9U9</accession>
<feature type="non-terminal residue" evidence="1">
    <location>
        <position position="35"/>
    </location>
</feature>
<reference evidence="1" key="1">
    <citation type="journal article" date="2014" name="Front. Microbiol.">
        <title>High frequency of phylogenetically diverse reductive dehalogenase-homologous genes in deep subseafloor sedimentary metagenomes.</title>
        <authorList>
            <person name="Kawai M."/>
            <person name="Futagami T."/>
            <person name="Toyoda A."/>
            <person name="Takaki Y."/>
            <person name="Nishi S."/>
            <person name="Hori S."/>
            <person name="Arai W."/>
            <person name="Tsubouchi T."/>
            <person name="Morono Y."/>
            <person name="Uchiyama I."/>
            <person name="Ito T."/>
            <person name="Fujiyama A."/>
            <person name="Inagaki F."/>
            <person name="Takami H."/>
        </authorList>
    </citation>
    <scope>NUCLEOTIDE SEQUENCE</scope>
    <source>
        <strain evidence="1">Expedition CK06-06</strain>
    </source>
</reference>
<protein>
    <submittedName>
        <fullName evidence="1">Uncharacterized protein</fullName>
    </submittedName>
</protein>
<dbReference type="AlphaFoldDB" id="X1S9U9"/>
<sequence length="35" mass="3792">MMACKEAKMGNLGTVLPRCNSQNSNSVGVHWLNNS</sequence>
<name>X1S9U9_9ZZZZ</name>
<proteinExistence type="predicted"/>
<comment type="caution">
    <text evidence="1">The sequence shown here is derived from an EMBL/GenBank/DDBJ whole genome shotgun (WGS) entry which is preliminary data.</text>
</comment>